<evidence type="ECO:0000313" key="2">
    <source>
        <dbReference type="EMBL" id="CBH32798.1"/>
    </source>
</evidence>
<organism evidence="2">
    <name type="scientific">Streptomyces ravidus</name>
    <dbReference type="NCBI Taxonomy" id="691266"/>
    <lineage>
        <taxon>Bacteria</taxon>
        <taxon>Bacillati</taxon>
        <taxon>Actinomycetota</taxon>
        <taxon>Actinomycetes</taxon>
        <taxon>Kitasatosporales</taxon>
        <taxon>Streptomycetaceae</taxon>
        <taxon>Streptomyces</taxon>
    </lineage>
</organism>
<evidence type="ECO:0000256" key="1">
    <source>
        <dbReference type="SAM" id="MobiDB-lite"/>
    </source>
</evidence>
<feature type="region of interest" description="Disordered" evidence="1">
    <location>
        <begin position="1"/>
        <end position="26"/>
    </location>
</feature>
<protein>
    <submittedName>
        <fullName evidence="2">Uncharacterized protein ravX6</fullName>
    </submittedName>
</protein>
<gene>
    <name evidence="2" type="primary">ravX6</name>
</gene>
<name>D1H0I9_9ACTN</name>
<accession>D1H0I9</accession>
<dbReference type="AlphaFoldDB" id="D1H0I9"/>
<dbReference type="EMBL" id="FN565485">
    <property type="protein sequence ID" value="CBH32798.1"/>
    <property type="molecule type" value="Genomic_DNA"/>
</dbReference>
<reference evidence="2" key="1">
    <citation type="journal article" date="2010" name="ChemBioChem">
        <title>Cloning and characterization of the ravidomycin and chrysomycin biosynthetic gene clusters.</title>
        <authorList>
            <person name="Kharel M.K."/>
            <person name="Nybo S.E."/>
            <person name="Shepherd M.D."/>
            <person name="Rohr J."/>
        </authorList>
    </citation>
    <scope>NUCLEOTIDE SEQUENCE</scope>
    <source>
        <strain evidence="2">C23201NS3</strain>
    </source>
</reference>
<sequence>MPLVNQHSTPAAIPGAVIRKPGQSRRRVPRLYRRCITHDQACCSVPGMKFGRYTA</sequence>
<proteinExistence type="predicted"/>